<feature type="chain" id="PRO_5046474825" evidence="1">
    <location>
        <begin position="26"/>
        <end position="382"/>
    </location>
</feature>
<comment type="caution">
    <text evidence="2">The sequence shown here is derived from an EMBL/GenBank/DDBJ whole genome shotgun (WGS) entry which is preliminary data.</text>
</comment>
<sequence>MSSGTTTIRYAAGLITVFGCLPALAQEAAQDATQGARQEAIQNLRGKPVGQEPEPQDERPQIGAIAEYGGVLTPKGRLILEPEFQYSHESINRMTFEGVSVLSTLLIGVFTAQDVDRDNYTASLTGRLGFTDRLELEMKVPYVYRDENERVNVPIEESEDDVFSIDRELSGDSLGDIELAAHYQLNRGQNGMPFFIGNLRYKTTTGNGPFDIDRDSSGNPLELSTGTGFHSIEPSITMLLPSAPAVYFANLGYVFHLEDNVDQNLSGDDDGSPVNVIVGDVDPGDAVRLSFGMAYAINPRTSFTLGYKNDFIGKTKTEYVNTDNGSTTQVESQTLNVGSLLLGWNYSLNPDVNINLGLELGITEDAPDTTLTLRMPIGMNVF</sequence>
<organism evidence="2 3">
    <name type="scientific">Halomonas pelophila</name>
    <dbReference type="NCBI Taxonomy" id="3151122"/>
    <lineage>
        <taxon>Bacteria</taxon>
        <taxon>Pseudomonadati</taxon>
        <taxon>Pseudomonadota</taxon>
        <taxon>Gammaproteobacteria</taxon>
        <taxon>Oceanospirillales</taxon>
        <taxon>Halomonadaceae</taxon>
        <taxon>Halomonas</taxon>
    </lineage>
</organism>
<proteinExistence type="predicted"/>
<evidence type="ECO:0000313" key="2">
    <source>
        <dbReference type="EMBL" id="MEQ6888802.1"/>
    </source>
</evidence>
<dbReference type="RefSeq" id="WP_349758324.1">
    <property type="nucleotide sequence ID" value="NZ_JBEGCI010000006.1"/>
</dbReference>
<name>A0ABV1N512_9GAMM</name>
<gene>
    <name evidence="2" type="ORF">ABE957_08980</name>
</gene>
<reference evidence="2 3" key="1">
    <citation type="submission" date="2024-05" db="EMBL/GenBank/DDBJ databases">
        <title>Halomonas sp. CS7 16S ribosomal RNA gene Genome sequencing and assembly.</title>
        <authorList>
            <person name="Yook S."/>
        </authorList>
    </citation>
    <scope>NUCLEOTIDE SEQUENCE [LARGE SCALE GENOMIC DNA]</scope>
    <source>
        <strain evidence="2 3">CS7</strain>
    </source>
</reference>
<protein>
    <submittedName>
        <fullName evidence="2">Transporter</fullName>
    </submittedName>
</protein>
<evidence type="ECO:0000256" key="1">
    <source>
        <dbReference type="SAM" id="SignalP"/>
    </source>
</evidence>
<keyword evidence="1" id="KW-0732">Signal</keyword>
<accession>A0ABV1N512</accession>
<keyword evidence="3" id="KW-1185">Reference proteome</keyword>
<evidence type="ECO:0000313" key="3">
    <source>
        <dbReference type="Proteomes" id="UP001472978"/>
    </source>
</evidence>
<feature type="signal peptide" evidence="1">
    <location>
        <begin position="1"/>
        <end position="25"/>
    </location>
</feature>
<dbReference type="Proteomes" id="UP001472978">
    <property type="component" value="Unassembled WGS sequence"/>
</dbReference>
<dbReference type="EMBL" id="JBEGCI010000006">
    <property type="protein sequence ID" value="MEQ6888802.1"/>
    <property type="molecule type" value="Genomic_DNA"/>
</dbReference>